<comment type="caution">
    <text evidence="1">The sequence shown here is derived from an EMBL/GenBank/DDBJ whole genome shotgun (WGS) entry which is preliminary data.</text>
</comment>
<proteinExistence type="predicted"/>
<sequence>MTQRLDLYTITITEIDKLRLVTETMIESNTFSDYETEQLKLIFNAIEDLEYHLEDNNELYYNVSVIKTELSDAKNDNYNQATANDICNVLESETKKVCD</sequence>
<evidence type="ECO:0000313" key="1">
    <source>
        <dbReference type="EMBL" id="KKN09281.1"/>
    </source>
</evidence>
<reference evidence="1" key="1">
    <citation type="journal article" date="2015" name="Nature">
        <title>Complex archaea that bridge the gap between prokaryotes and eukaryotes.</title>
        <authorList>
            <person name="Spang A."/>
            <person name="Saw J.H."/>
            <person name="Jorgensen S.L."/>
            <person name="Zaremba-Niedzwiedzka K."/>
            <person name="Martijn J."/>
            <person name="Lind A.E."/>
            <person name="van Eijk R."/>
            <person name="Schleper C."/>
            <person name="Guy L."/>
            <person name="Ettema T.J."/>
        </authorList>
    </citation>
    <scope>NUCLEOTIDE SEQUENCE</scope>
</reference>
<accession>A0A0F9Q7V6</accession>
<dbReference type="EMBL" id="LAZR01004365">
    <property type="protein sequence ID" value="KKN09281.1"/>
    <property type="molecule type" value="Genomic_DNA"/>
</dbReference>
<organism evidence="1">
    <name type="scientific">marine sediment metagenome</name>
    <dbReference type="NCBI Taxonomy" id="412755"/>
    <lineage>
        <taxon>unclassified sequences</taxon>
        <taxon>metagenomes</taxon>
        <taxon>ecological metagenomes</taxon>
    </lineage>
</organism>
<name>A0A0F9Q7V6_9ZZZZ</name>
<gene>
    <name evidence="1" type="ORF">LCGC14_1048070</name>
</gene>
<dbReference type="AlphaFoldDB" id="A0A0F9Q7V6"/>
<protein>
    <submittedName>
        <fullName evidence="1">Uncharacterized protein</fullName>
    </submittedName>
</protein>